<dbReference type="EMBL" id="BK015669">
    <property type="protein sequence ID" value="DAE19206.1"/>
    <property type="molecule type" value="Genomic_DNA"/>
</dbReference>
<evidence type="ECO:0000313" key="1">
    <source>
        <dbReference type="EMBL" id="DAE19206.1"/>
    </source>
</evidence>
<accession>A0A8S5QIT5</accession>
<organism evidence="1">
    <name type="scientific">Siphoviridae sp. ctNYt19</name>
    <dbReference type="NCBI Taxonomy" id="2825472"/>
    <lineage>
        <taxon>Viruses</taxon>
        <taxon>Duplodnaviria</taxon>
        <taxon>Heunggongvirae</taxon>
        <taxon>Uroviricota</taxon>
        <taxon>Caudoviricetes</taxon>
    </lineage>
</organism>
<name>A0A8S5QIT5_9CAUD</name>
<protein>
    <submittedName>
        <fullName evidence="1">Uncharacterized protein</fullName>
    </submittedName>
</protein>
<proteinExistence type="predicted"/>
<sequence length="77" mass="8912">MTNNLADAFRRAFKNIYESLKEEEIRIVKKGNRITAAYYVDGKCVRHANAKCSVDDNFNFEYGSKLAFKRMWGDPNA</sequence>
<reference evidence="1" key="1">
    <citation type="journal article" date="2021" name="Proc. Natl. Acad. Sci. U.S.A.">
        <title>A Catalog of Tens of Thousands of Viruses from Human Metagenomes Reveals Hidden Associations with Chronic Diseases.</title>
        <authorList>
            <person name="Tisza M.J."/>
            <person name="Buck C.B."/>
        </authorList>
    </citation>
    <scope>NUCLEOTIDE SEQUENCE</scope>
    <source>
        <strain evidence="1">CtNYt19</strain>
    </source>
</reference>